<comment type="cofactor">
    <cofactor evidence="1">
        <name>FMN</name>
        <dbReference type="ChEBI" id="CHEBI:58210"/>
    </cofactor>
</comment>
<dbReference type="PANTHER" id="PTHR11082">
    <property type="entry name" value="TRNA-DIHYDROURIDINE SYNTHASE"/>
    <property type="match status" value="1"/>
</dbReference>
<keyword evidence="5" id="KW-0521">NADP</keyword>
<gene>
    <name evidence="15" type="ORF">LSTR_LSTR011740</name>
</gene>
<dbReference type="Proteomes" id="UP000291343">
    <property type="component" value="Unassembled WGS sequence"/>
</dbReference>
<evidence type="ECO:0000256" key="5">
    <source>
        <dbReference type="ARBA" id="ARBA00022857"/>
    </source>
</evidence>
<comment type="catalytic activity">
    <reaction evidence="12">
        <text>5,6-dihydrouridine(16) in tRNA + NAD(+) = uridine(16) in tRNA + NADH + H(+)</text>
        <dbReference type="Rhea" id="RHEA:53380"/>
        <dbReference type="Rhea" id="RHEA-COMP:13543"/>
        <dbReference type="Rhea" id="RHEA-COMP:13544"/>
        <dbReference type="ChEBI" id="CHEBI:15378"/>
        <dbReference type="ChEBI" id="CHEBI:57540"/>
        <dbReference type="ChEBI" id="CHEBI:57945"/>
        <dbReference type="ChEBI" id="CHEBI:65315"/>
        <dbReference type="ChEBI" id="CHEBI:74443"/>
        <dbReference type="EC" id="1.3.1.88"/>
    </reaction>
    <physiologicalReaction direction="right-to-left" evidence="12">
        <dbReference type="Rhea" id="RHEA:53382"/>
    </physiologicalReaction>
</comment>
<evidence type="ECO:0000256" key="6">
    <source>
        <dbReference type="ARBA" id="ARBA00023002"/>
    </source>
</evidence>
<comment type="caution">
    <text evidence="15">The sequence shown here is derived from an EMBL/GenBank/DDBJ whole genome shotgun (WGS) entry which is preliminary data.</text>
</comment>
<comment type="catalytic activity">
    <reaction evidence="13">
        <text>5,6-dihydrouridine(17) in tRNA + NADP(+) = uridine(17) in tRNA + NADPH + H(+)</text>
        <dbReference type="Rhea" id="RHEA:53368"/>
        <dbReference type="Rhea" id="RHEA-COMP:13541"/>
        <dbReference type="Rhea" id="RHEA-COMP:13542"/>
        <dbReference type="ChEBI" id="CHEBI:15378"/>
        <dbReference type="ChEBI" id="CHEBI:57783"/>
        <dbReference type="ChEBI" id="CHEBI:58349"/>
        <dbReference type="ChEBI" id="CHEBI:65315"/>
        <dbReference type="ChEBI" id="CHEBI:74443"/>
        <dbReference type="EC" id="1.3.1.88"/>
    </reaction>
    <physiologicalReaction direction="right-to-left" evidence="13">
        <dbReference type="Rhea" id="RHEA:53370"/>
    </physiologicalReaction>
</comment>
<dbReference type="GO" id="GO:0050660">
    <property type="term" value="F:flavin adenine dinucleotide binding"/>
    <property type="evidence" value="ECO:0007669"/>
    <property type="project" value="InterPro"/>
</dbReference>
<proteinExistence type="inferred from homology"/>
<dbReference type="FunCoup" id="A0A482WLZ7">
    <property type="interactions" value="1569"/>
</dbReference>
<evidence type="ECO:0000256" key="10">
    <source>
        <dbReference type="ARBA" id="ARBA00047287"/>
    </source>
</evidence>
<evidence type="ECO:0000313" key="15">
    <source>
        <dbReference type="EMBL" id="RZF34498.1"/>
    </source>
</evidence>
<feature type="domain" description="DUS-like FMN-binding" evidence="14">
    <location>
        <begin position="25"/>
        <end position="257"/>
    </location>
</feature>
<evidence type="ECO:0000313" key="16">
    <source>
        <dbReference type="Proteomes" id="UP000291343"/>
    </source>
</evidence>
<evidence type="ECO:0000256" key="7">
    <source>
        <dbReference type="ARBA" id="ARBA00023027"/>
    </source>
</evidence>
<organism evidence="15 16">
    <name type="scientific">Laodelphax striatellus</name>
    <name type="common">Small brown planthopper</name>
    <name type="synonym">Delphax striatella</name>
    <dbReference type="NCBI Taxonomy" id="195883"/>
    <lineage>
        <taxon>Eukaryota</taxon>
        <taxon>Metazoa</taxon>
        <taxon>Ecdysozoa</taxon>
        <taxon>Arthropoda</taxon>
        <taxon>Hexapoda</taxon>
        <taxon>Insecta</taxon>
        <taxon>Pterygota</taxon>
        <taxon>Neoptera</taxon>
        <taxon>Paraneoptera</taxon>
        <taxon>Hemiptera</taxon>
        <taxon>Auchenorrhyncha</taxon>
        <taxon>Fulgoroidea</taxon>
        <taxon>Delphacidae</taxon>
        <taxon>Criomorphinae</taxon>
        <taxon>Laodelphax</taxon>
    </lineage>
</organism>
<evidence type="ECO:0000256" key="9">
    <source>
        <dbReference type="ARBA" id="ARBA00038890"/>
    </source>
</evidence>
<dbReference type="SMR" id="A0A482WLZ7"/>
<evidence type="ECO:0000256" key="13">
    <source>
        <dbReference type="ARBA" id="ARBA00049467"/>
    </source>
</evidence>
<dbReference type="InterPro" id="IPR035587">
    <property type="entry name" value="DUS-like_FMN-bd"/>
</dbReference>
<keyword evidence="2" id="KW-0285">Flavoprotein</keyword>
<sequence length="501" mass="56995">MEAAKKEEPSGVDLWTRLGRPRCVVAPMVDASELAWRMLSRRHGAHLCYTPMFHSLNFVKDPRYRAESLVTISQDRPLIVQFCGNDAEALLEAGLLAQPHCDAIDINLGCPQAIAKRGRYGAFLQDDWELLAEIVSTLNKGLSVPVTCKVRVFESIDKTVAYARMLEAAGCQMLTVHGRTREQKGPLTGIASWEHIKAVRESVKIPVLANGNIQCLADVERCLRATGCCGVMTAEGSLYNPAIFEGRNPPSWEMAAEYLDLVDLYPCPRSYIRGHMFKIFHHCLSLEENSDIRDILGKAASMDEFRTVVEMFKSRYLPIHEGELPWNITYTDYNLDLPPWLCKSYVRITPEEHIKKIEEKVHRNADTMFDQKENQDVLIGKRPRDSTENGLSKKKLKKLQKRERTSCNGRREIVMCQNDCKNPMGLKCSFSLCKTCCRIKCYVDHEDCAGHGILTKTRREKARKYQMDVTDDDNEKSSNTDFIENITSNSTVQTQLMDESW</sequence>
<dbReference type="InterPro" id="IPR013785">
    <property type="entry name" value="Aldolase_TIM"/>
</dbReference>
<dbReference type="Pfam" id="PF01207">
    <property type="entry name" value="Dus"/>
    <property type="match status" value="1"/>
</dbReference>
<dbReference type="GO" id="GO:0017150">
    <property type="term" value="F:tRNA dihydrouridine synthase activity"/>
    <property type="evidence" value="ECO:0007669"/>
    <property type="project" value="InterPro"/>
</dbReference>
<comment type="similarity">
    <text evidence="8">Belongs to the Dus family. Dus1 subfamily.</text>
</comment>
<evidence type="ECO:0000256" key="12">
    <source>
        <dbReference type="ARBA" id="ARBA00048934"/>
    </source>
</evidence>
<dbReference type="SUPFAM" id="SSF51395">
    <property type="entry name" value="FMN-linked oxidoreductases"/>
    <property type="match status" value="1"/>
</dbReference>
<dbReference type="PANTHER" id="PTHR11082:SF5">
    <property type="entry name" value="TRNA-DIHYDROURIDINE(16_17) SYNTHASE [NAD(P)(+)]-LIKE"/>
    <property type="match status" value="1"/>
</dbReference>
<dbReference type="PROSITE" id="PS01136">
    <property type="entry name" value="UPF0034"/>
    <property type="match status" value="1"/>
</dbReference>
<keyword evidence="3" id="KW-0288">FMN</keyword>
<comment type="catalytic activity">
    <reaction evidence="11">
        <text>5,6-dihydrouridine(16) in tRNA + NADP(+) = uridine(16) in tRNA + NADPH + H(+)</text>
        <dbReference type="Rhea" id="RHEA:53376"/>
        <dbReference type="Rhea" id="RHEA-COMP:13543"/>
        <dbReference type="Rhea" id="RHEA-COMP:13544"/>
        <dbReference type="ChEBI" id="CHEBI:15378"/>
        <dbReference type="ChEBI" id="CHEBI:57783"/>
        <dbReference type="ChEBI" id="CHEBI:58349"/>
        <dbReference type="ChEBI" id="CHEBI:65315"/>
        <dbReference type="ChEBI" id="CHEBI:74443"/>
        <dbReference type="EC" id="1.3.1.88"/>
    </reaction>
    <physiologicalReaction direction="right-to-left" evidence="11">
        <dbReference type="Rhea" id="RHEA:53378"/>
    </physiologicalReaction>
</comment>
<name>A0A482WLZ7_LAOST</name>
<evidence type="ECO:0000256" key="1">
    <source>
        <dbReference type="ARBA" id="ARBA00001917"/>
    </source>
</evidence>
<dbReference type="OrthoDB" id="272303at2759"/>
<evidence type="ECO:0000256" key="11">
    <source>
        <dbReference type="ARBA" id="ARBA00047652"/>
    </source>
</evidence>
<evidence type="ECO:0000256" key="8">
    <source>
        <dbReference type="ARBA" id="ARBA00038313"/>
    </source>
</evidence>
<accession>A0A482WLZ7</accession>
<dbReference type="STRING" id="195883.A0A482WLZ7"/>
<dbReference type="CDD" id="cd02801">
    <property type="entry name" value="DUS_like_FMN"/>
    <property type="match status" value="1"/>
</dbReference>
<protein>
    <recommendedName>
        <fullName evidence="9">tRNA-dihydrouridine(16/17) synthase [NAD(P)(+)]</fullName>
        <ecNumber evidence="9">1.3.1.88</ecNumber>
    </recommendedName>
</protein>
<comment type="catalytic activity">
    <reaction evidence="10">
        <text>5,6-dihydrouridine(17) in tRNA + NAD(+) = uridine(17) in tRNA + NADH + H(+)</text>
        <dbReference type="Rhea" id="RHEA:53372"/>
        <dbReference type="Rhea" id="RHEA-COMP:13541"/>
        <dbReference type="Rhea" id="RHEA-COMP:13542"/>
        <dbReference type="ChEBI" id="CHEBI:15378"/>
        <dbReference type="ChEBI" id="CHEBI:57540"/>
        <dbReference type="ChEBI" id="CHEBI:57945"/>
        <dbReference type="ChEBI" id="CHEBI:65315"/>
        <dbReference type="ChEBI" id="CHEBI:74443"/>
        <dbReference type="EC" id="1.3.1.88"/>
    </reaction>
    <physiologicalReaction direction="right-to-left" evidence="10">
        <dbReference type="Rhea" id="RHEA:53374"/>
    </physiologicalReaction>
</comment>
<keyword evidence="6" id="KW-0560">Oxidoreductase</keyword>
<dbReference type="InterPro" id="IPR018517">
    <property type="entry name" value="tRNA_hU_synthase_CS"/>
</dbReference>
<dbReference type="EC" id="1.3.1.88" evidence="9"/>
<evidence type="ECO:0000259" key="14">
    <source>
        <dbReference type="Pfam" id="PF01207"/>
    </source>
</evidence>
<dbReference type="InParanoid" id="A0A482WLZ7"/>
<dbReference type="EMBL" id="QKKF02031305">
    <property type="protein sequence ID" value="RZF34498.1"/>
    <property type="molecule type" value="Genomic_DNA"/>
</dbReference>
<evidence type="ECO:0000256" key="4">
    <source>
        <dbReference type="ARBA" id="ARBA00022694"/>
    </source>
</evidence>
<dbReference type="AlphaFoldDB" id="A0A482WLZ7"/>
<keyword evidence="16" id="KW-1185">Reference proteome</keyword>
<reference evidence="15 16" key="1">
    <citation type="journal article" date="2017" name="Gigascience">
        <title>Genome sequence of the small brown planthopper, Laodelphax striatellus.</title>
        <authorList>
            <person name="Zhu J."/>
            <person name="Jiang F."/>
            <person name="Wang X."/>
            <person name="Yang P."/>
            <person name="Bao Y."/>
            <person name="Zhao W."/>
            <person name="Wang W."/>
            <person name="Lu H."/>
            <person name="Wang Q."/>
            <person name="Cui N."/>
            <person name="Li J."/>
            <person name="Chen X."/>
            <person name="Luo L."/>
            <person name="Yu J."/>
            <person name="Kang L."/>
            <person name="Cui F."/>
        </authorList>
    </citation>
    <scope>NUCLEOTIDE SEQUENCE [LARGE SCALE GENOMIC DNA]</scope>
    <source>
        <strain evidence="15">Lst14</strain>
    </source>
</reference>
<evidence type="ECO:0000256" key="3">
    <source>
        <dbReference type="ARBA" id="ARBA00022643"/>
    </source>
</evidence>
<evidence type="ECO:0000256" key="2">
    <source>
        <dbReference type="ARBA" id="ARBA00022630"/>
    </source>
</evidence>
<keyword evidence="7" id="KW-0520">NAD</keyword>
<dbReference type="Gene3D" id="3.20.20.70">
    <property type="entry name" value="Aldolase class I"/>
    <property type="match status" value="1"/>
</dbReference>
<keyword evidence="4" id="KW-0819">tRNA processing</keyword>